<comment type="similarity">
    <text evidence="4 9 10">Belongs to the APS kinase family.</text>
</comment>
<evidence type="ECO:0000256" key="3">
    <source>
        <dbReference type="ARBA" id="ARBA00004806"/>
    </source>
</evidence>
<evidence type="ECO:0000313" key="12">
    <source>
        <dbReference type="EMBL" id="GGD75987.1"/>
    </source>
</evidence>
<dbReference type="GO" id="GO:0004020">
    <property type="term" value="F:adenylylsulfate kinase activity"/>
    <property type="evidence" value="ECO:0007669"/>
    <property type="project" value="UniProtKB-UniRule"/>
</dbReference>
<keyword evidence="9" id="KW-0597">Phosphoprotein</keyword>
<protein>
    <recommendedName>
        <fullName evidence="9 10">Adenylyl-sulfate kinase</fullName>
        <ecNumber evidence="9 10">2.7.1.25</ecNumber>
    </recommendedName>
    <alternativeName>
        <fullName evidence="9">APS kinase</fullName>
    </alternativeName>
    <alternativeName>
        <fullName evidence="9">ATP adenosine-5'-phosphosulfate 3'-phosphotransferase</fullName>
    </alternativeName>
    <alternativeName>
        <fullName evidence="9">Adenosine-5'-phosphosulfate kinase</fullName>
    </alternativeName>
</protein>
<evidence type="ECO:0000256" key="5">
    <source>
        <dbReference type="ARBA" id="ARBA00022679"/>
    </source>
</evidence>
<dbReference type="HAMAP" id="MF_00065">
    <property type="entry name" value="Adenylyl_sulf_kinase"/>
    <property type="match status" value="1"/>
</dbReference>
<sequence length="211" mass="23725">MNTNPLPPAESYKSSNLTWHRSNVTREDRYRLNGHKSCALWLTGLSGSGKSTLAFALEKELYRRGVSSYVLDGDNIRQGLNRDLGFAPEDRTENIRRIGETSKLFVDAGMFVIAAFISPDEGDRASVRGRFAGGEFLEVYVKCSLQECERRDPKGLYKKAREGTIPNFTGISAPYDVPDKPDLVIDTEQFTLEESVEFLLSELGERDYLNV</sequence>
<evidence type="ECO:0000256" key="10">
    <source>
        <dbReference type="RuleBase" id="RU004347"/>
    </source>
</evidence>
<keyword evidence="7 9" id="KW-0418">Kinase</keyword>
<name>A0A917DWP5_9BACL</name>
<comment type="caution">
    <text evidence="12">The sequence shown here is derived from an EMBL/GenBank/DDBJ whole genome shotgun (WGS) entry which is preliminary data.</text>
</comment>
<evidence type="ECO:0000259" key="11">
    <source>
        <dbReference type="Pfam" id="PF01583"/>
    </source>
</evidence>
<reference evidence="12" key="2">
    <citation type="submission" date="2020-09" db="EMBL/GenBank/DDBJ databases">
        <authorList>
            <person name="Sun Q."/>
            <person name="Zhou Y."/>
        </authorList>
    </citation>
    <scope>NUCLEOTIDE SEQUENCE</scope>
    <source>
        <strain evidence="12">CGMCC 1.15178</strain>
    </source>
</reference>
<dbReference type="GO" id="GO:0005524">
    <property type="term" value="F:ATP binding"/>
    <property type="evidence" value="ECO:0007669"/>
    <property type="project" value="UniProtKB-UniRule"/>
</dbReference>
<proteinExistence type="inferred from homology"/>
<feature type="active site" description="Phosphoserine intermediate" evidence="9">
    <location>
        <position position="118"/>
    </location>
</feature>
<dbReference type="PANTHER" id="PTHR11055:SF1">
    <property type="entry name" value="PAPS SYNTHETASE, ISOFORM D"/>
    <property type="match status" value="1"/>
</dbReference>
<evidence type="ECO:0000256" key="8">
    <source>
        <dbReference type="ARBA" id="ARBA00022840"/>
    </source>
</evidence>
<gene>
    <name evidence="9 12" type="primary">cysC</name>
    <name evidence="12" type="ORF">GCM10010911_37500</name>
</gene>
<evidence type="ECO:0000313" key="13">
    <source>
        <dbReference type="Proteomes" id="UP000612456"/>
    </source>
</evidence>
<dbReference type="InterPro" id="IPR059117">
    <property type="entry name" value="APS_kinase_dom"/>
</dbReference>
<dbReference type="Proteomes" id="UP000612456">
    <property type="component" value="Unassembled WGS sequence"/>
</dbReference>
<dbReference type="InterPro" id="IPR002891">
    <property type="entry name" value="APS"/>
</dbReference>
<organism evidence="12 13">
    <name type="scientific">Paenibacillus nasutitermitis</name>
    <dbReference type="NCBI Taxonomy" id="1652958"/>
    <lineage>
        <taxon>Bacteria</taxon>
        <taxon>Bacillati</taxon>
        <taxon>Bacillota</taxon>
        <taxon>Bacilli</taxon>
        <taxon>Bacillales</taxon>
        <taxon>Paenibacillaceae</taxon>
        <taxon>Paenibacillus</taxon>
    </lineage>
</organism>
<evidence type="ECO:0000256" key="2">
    <source>
        <dbReference type="ARBA" id="ARBA00002632"/>
    </source>
</evidence>
<dbReference type="GO" id="GO:0000103">
    <property type="term" value="P:sulfate assimilation"/>
    <property type="evidence" value="ECO:0007669"/>
    <property type="project" value="UniProtKB-UniRule"/>
</dbReference>
<dbReference type="Pfam" id="PF01583">
    <property type="entry name" value="APS_kinase"/>
    <property type="match status" value="1"/>
</dbReference>
<dbReference type="EMBL" id="BMHP01000002">
    <property type="protein sequence ID" value="GGD75987.1"/>
    <property type="molecule type" value="Genomic_DNA"/>
</dbReference>
<keyword evidence="6 9" id="KW-0547">Nucleotide-binding</keyword>
<dbReference type="CDD" id="cd02027">
    <property type="entry name" value="APSK"/>
    <property type="match status" value="1"/>
</dbReference>
<feature type="binding site" evidence="9">
    <location>
        <begin position="44"/>
        <end position="51"/>
    </location>
    <ligand>
        <name>ATP</name>
        <dbReference type="ChEBI" id="CHEBI:30616"/>
    </ligand>
</feature>
<dbReference type="InterPro" id="IPR027417">
    <property type="entry name" value="P-loop_NTPase"/>
</dbReference>
<accession>A0A917DWP5</accession>
<dbReference type="FunFam" id="3.40.50.300:FF:000212">
    <property type="entry name" value="Adenylyl-sulfate kinase"/>
    <property type="match status" value="1"/>
</dbReference>
<dbReference type="PANTHER" id="PTHR11055">
    <property type="entry name" value="BIFUNCTIONAL 3'-PHOSPHOADENOSINE 5'-PHOSPHOSULFATE SYNTHASE"/>
    <property type="match status" value="1"/>
</dbReference>
<dbReference type="GO" id="GO:0070814">
    <property type="term" value="P:hydrogen sulfide biosynthetic process"/>
    <property type="evidence" value="ECO:0007669"/>
    <property type="project" value="UniProtKB-UniRule"/>
</dbReference>
<dbReference type="NCBIfam" id="TIGR00455">
    <property type="entry name" value="apsK"/>
    <property type="match status" value="1"/>
</dbReference>
<keyword evidence="5 9" id="KW-0808">Transferase</keyword>
<dbReference type="NCBIfam" id="NF003013">
    <property type="entry name" value="PRK03846.1"/>
    <property type="match status" value="1"/>
</dbReference>
<dbReference type="Gene3D" id="3.40.50.300">
    <property type="entry name" value="P-loop containing nucleotide triphosphate hydrolases"/>
    <property type="match status" value="1"/>
</dbReference>
<keyword evidence="8 9" id="KW-0067">ATP-binding</keyword>
<evidence type="ECO:0000256" key="7">
    <source>
        <dbReference type="ARBA" id="ARBA00022777"/>
    </source>
</evidence>
<evidence type="ECO:0000256" key="1">
    <source>
        <dbReference type="ARBA" id="ARBA00001823"/>
    </source>
</evidence>
<dbReference type="RefSeq" id="WP_188993433.1">
    <property type="nucleotide sequence ID" value="NZ_BMHP01000002.1"/>
</dbReference>
<dbReference type="SUPFAM" id="SSF52540">
    <property type="entry name" value="P-loop containing nucleoside triphosphate hydrolases"/>
    <property type="match status" value="1"/>
</dbReference>
<keyword evidence="13" id="KW-1185">Reference proteome</keyword>
<dbReference type="EC" id="2.7.1.25" evidence="9 10"/>
<feature type="domain" description="APS kinase" evidence="11">
    <location>
        <begin position="36"/>
        <end position="186"/>
    </location>
</feature>
<comment type="catalytic activity">
    <reaction evidence="1 9 10">
        <text>adenosine 5'-phosphosulfate + ATP = 3'-phosphoadenylyl sulfate + ADP + H(+)</text>
        <dbReference type="Rhea" id="RHEA:24152"/>
        <dbReference type="ChEBI" id="CHEBI:15378"/>
        <dbReference type="ChEBI" id="CHEBI:30616"/>
        <dbReference type="ChEBI" id="CHEBI:58243"/>
        <dbReference type="ChEBI" id="CHEBI:58339"/>
        <dbReference type="ChEBI" id="CHEBI:456216"/>
        <dbReference type="EC" id="2.7.1.25"/>
    </reaction>
</comment>
<evidence type="ECO:0000256" key="6">
    <source>
        <dbReference type="ARBA" id="ARBA00022741"/>
    </source>
</evidence>
<comment type="function">
    <text evidence="2 9 10">Catalyzes the synthesis of activated sulfate.</text>
</comment>
<reference evidence="12" key="1">
    <citation type="journal article" date="2014" name="Int. J. Syst. Evol. Microbiol.">
        <title>Complete genome sequence of Corynebacterium casei LMG S-19264T (=DSM 44701T), isolated from a smear-ripened cheese.</title>
        <authorList>
            <consortium name="US DOE Joint Genome Institute (JGI-PGF)"/>
            <person name="Walter F."/>
            <person name="Albersmeier A."/>
            <person name="Kalinowski J."/>
            <person name="Ruckert C."/>
        </authorList>
    </citation>
    <scope>NUCLEOTIDE SEQUENCE</scope>
    <source>
        <strain evidence="12">CGMCC 1.15178</strain>
    </source>
</reference>
<dbReference type="AlphaFoldDB" id="A0A917DWP5"/>
<comment type="pathway">
    <text evidence="3 9 10">Sulfur metabolism; hydrogen sulfide biosynthesis; sulfite from sulfate: step 2/3.</text>
</comment>
<evidence type="ECO:0000256" key="9">
    <source>
        <dbReference type="HAMAP-Rule" id="MF_00065"/>
    </source>
</evidence>
<evidence type="ECO:0000256" key="4">
    <source>
        <dbReference type="ARBA" id="ARBA00007008"/>
    </source>
</evidence>